<evidence type="ECO:0000256" key="3">
    <source>
        <dbReference type="ARBA" id="ARBA00004679"/>
    </source>
</evidence>
<dbReference type="GO" id="GO:0003872">
    <property type="term" value="F:6-phosphofructokinase activity"/>
    <property type="evidence" value="ECO:0007669"/>
    <property type="project" value="UniProtKB-UniRule"/>
</dbReference>
<evidence type="ECO:0000256" key="10">
    <source>
        <dbReference type="HAMAP-Rule" id="MF_01976"/>
    </source>
</evidence>
<dbReference type="InterPro" id="IPR015912">
    <property type="entry name" value="Phosphofructokinase_CS"/>
</dbReference>
<keyword evidence="9 10" id="KW-0324">Glycolysis</keyword>
<dbReference type="EMBL" id="BMXI01000010">
    <property type="protein sequence ID" value="GHC56849.1"/>
    <property type="molecule type" value="Genomic_DNA"/>
</dbReference>
<dbReference type="InterPro" id="IPR012003">
    <property type="entry name" value="ATP_PFK_prok-type"/>
</dbReference>
<dbReference type="EC" id="2.7.1.11" evidence="10"/>
<dbReference type="PANTHER" id="PTHR13697">
    <property type="entry name" value="PHOSPHOFRUCTOKINASE"/>
    <property type="match status" value="1"/>
</dbReference>
<comment type="caution">
    <text evidence="12">The sequence shown here is derived from an EMBL/GenBank/DDBJ whole genome shotgun (WGS) entry which is preliminary data.</text>
</comment>
<protein>
    <recommendedName>
        <fullName evidence="10">ATP-dependent 6-phosphofructokinase</fullName>
        <shortName evidence="10">ATP-PFK</shortName>
        <shortName evidence="10">Phosphofructokinase</shortName>
        <ecNumber evidence="10">2.7.1.11</ecNumber>
    </recommendedName>
    <alternativeName>
        <fullName evidence="10">Phosphohexokinase</fullName>
    </alternativeName>
</protein>
<dbReference type="PROSITE" id="PS00433">
    <property type="entry name" value="PHOSPHOFRUCTOKINASE"/>
    <property type="match status" value="1"/>
</dbReference>
<evidence type="ECO:0000313" key="12">
    <source>
        <dbReference type="EMBL" id="GHC56849.1"/>
    </source>
</evidence>
<dbReference type="GO" id="GO:0005945">
    <property type="term" value="C:6-phosphofructokinase complex"/>
    <property type="evidence" value="ECO:0007669"/>
    <property type="project" value="TreeGrafter"/>
</dbReference>
<dbReference type="PANTHER" id="PTHR13697:SF52">
    <property type="entry name" value="ATP-DEPENDENT 6-PHOSPHOFRUCTOKINASE 3"/>
    <property type="match status" value="1"/>
</dbReference>
<name>A0A918TQ63_9BACT</name>
<sequence length="356" mass="37300">MRIGILNSGGDCPGLNAVIHGVVGAASERGWETVGFRDGFEGLLPPGDFKFLKRSDTAGILKLGGTILGTTNKGNFAAKVGAGDVAKVPQEIIDKAKKTLDQLEIGALVIVGGDGSLTTAHQLFEDGWPVIGVPKTIDNDLQATAMTFGFDSAVTSVVDGLDRLNTTASSHKRVMVLEVMGRHAGWIALWGGMAGGADVVLLPEMPFSMEKVADFIKLREAQGHHSSLIVVAEGAKMPEGLIAKENEHGGELRLGGIGAMVAEQVEKLTGKETRSCTLGHLQRGGGPTALDRILGLRFGVMAVKLASEGNFGQMVSYQSYHVGSVPILDAVHKIRTVDPDGEVVNAAKAIGICFGQ</sequence>
<evidence type="ECO:0000256" key="9">
    <source>
        <dbReference type="ARBA" id="ARBA00023152"/>
    </source>
</evidence>
<dbReference type="InterPro" id="IPR035966">
    <property type="entry name" value="PKF_sf"/>
</dbReference>
<dbReference type="Gene3D" id="3.40.50.460">
    <property type="entry name" value="Phosphofructokinase domain"/>
    <property type="match status" value="1"/>
</dbReference>
<evidence type="ECO:0000256" key="1">
    <source>
        <dbReference type="ARBA" id="ARBA00001946"/>
    </source>
</evidence>
<dbReference type="SUPFAM" id="SSF53784">
    <property type="entry name" value="Phosphofructokinase"/>
    <property type="match status" value="1"/>
</dbReference>
<dbReference type="Proteomes" id="UP000644507">
    <property type="component" value="Unassembled WGS sequence"/>
</dbReference>
<dbReference type="RefSeq" id="WP_189570293.1">
    <property type="nucleotide sequence ID" value="NZ_BMXI01000010.1"/>
</dbReference>
<feature type="binding site" description="in other chain" evidence="10">
    <location>
        <begin position="136"/>
        <end position="138"/>
    </location>
    <ligand>
        <name>substrate</name>
        <note>ligand shared between dimeric partners</note>
    </ligand>
</feature>
<dbReference type="GO" id="GO:0016208">
    <property type="term" value="F:AMP binding"/>
    <property type="evidence" value="ECO:0007669"/>
    <property type="project" value="TreeGrafter"/>
</dbReference>
<feature type="binding site" evidence="10">
    <location>
        <begin position="73"/>
        <end position="74"/>
    </location>
    <ligand>
        <name>ATP</name>
        <dbReference type="ChEBI" id="CHEBI:30616"/>
    </ligand>
</feature>
<organism evidence="12 13">
    <name type="scientific">Roseibacillus persicicus</name>
    <dbReference type="NCBI Taxonomy" id="454148"/>
    <lineage>
        <taxon>Bacteria</taxon>
        <taxon>Pseudomonadati</taxon>
        <taxon>Verrucomicrobiota</taxon>
        <taxon>Verrucomicrobiia</taxon>
        <taxon>Verrucomicrobiales</taxon>
        <taxon>Verrucomicrobiaceae</taxon>
        <taxon>Roseibacillus</taxon>
    </lineage>
</organism>
<feature type="binding site" evidence="10">
    <location>
        <begin position="113"/>
        <end position="116"/>
    </location>
    <ligand>
        <name>ATP</name>
        <dbReference type="ChEBI" id="CHEBI:30616"/>
    </ligand>
</feature>
<reference evidence="12" key="2">
    <citation type="submission" date="2020-09" db="EMBL/GenBank/DDBJ databases">
        <authorList>
            <person name="Sun Q."/>
            <person name="Kim S."/>
        </authorList>
    </citation>
    <scope>NUCLEOTIDE SEQUENCE</scope>
    <source>
        <strain evidence="12">KCTC 12988</strain>
    </source>
</reference>
<dbReference type="GO" id="GO:0061621">
    <property type="term" value="P:canonical glycolysis"/>
    <property type="evidence" value="ECO:0007669"/>
    <property type="project" value="TreeGrafter"/>
</dbReference>
<dbReference type="InterPro" id="IPR022953">
    <property type="entry name" value="ATP_PFK"/>
</dbReference>
<comment type="cofactor">
    <cofactor evidence="1 10">
        <name>Mg(2+)</name>
        <dbReference type="ChEBI" id="CHEBI:18420"/>
    </cofactor>
</comment>
<dbReference type="InterPro" id="IPR000023">
    <property type="entry name" value="Phosphofructokinase_dom"/>
</dbReference>
<comment type="similarity">
    <text evidence="10">Belongs to the phosphofructokinase type A (PFKA) family. Mixed-substrate PFK group III subfamily.</text>
</comment>
<gene>
    <name evidence="10" type="primary">pfkA</name>
    <name evidence="12" type="ORF">GCM10007100_24570</name>
</gene>
<evidence type="ECO:0000313" key="13">
    <source>
        <dbReference type="Proteomes" id="UP000644507"/>
    </source>
</evidence>
<dbReference type="HAMAP" id="MF_01976">
    <property type="entry name" value="Phosphofructokinase_III"/>
    <property type="match status" value="1"/>
</dbReference>
<comment type="subcellular location">
    <subcellularLocation>
        <location evidence="2 10">Cytoplasm</location>
    </subcellularLocation>
</comment>
<evidence type="ECO:0000256" key="6">
    <source>
        <dbReference type="ARBA" id="ARBA00022723"/>
    </source>
</evidence>
<dbReference type="GO" id="GO:0046872">
    <property type="term" value="F:metal ion binding"/>
    <property type="evidence" value="ECO:0007669"/>
    <property type="project" value="UniProtKB-KW"/>
</dbReference>
<keyword evidence="10" id="KW-0547">Nucleotide-binding</keyword>
<dbReference type="PIRSF" id="PIRSF000532">
    <property type="entry name" value="ATP_PFK_prok"/>
    <property type="match status" value="1"/>
</dbReference>
<keyword evidence="8 10" id="KW-0460">Magnesium</keyword>
<feature type="binding site" description="in other chain" evidence="10">
    <location>
        <position position="233"/>
    </location>
    <ligand>
        <name>substrate</name>
        <note>ligand shared between dimeric partners</note>
    </ligand>
</feature>
<keyword evidence="6 10" id="KW-0479">Metal-binding</keyword>
<dbReference type="Pfam" id="PF00365">
    <property type="entry name" value="PFK"/>
    <property type="match status" value="1"/>
</dbReference>
<evidence type="ECO:0000259" key="11">
    <source>
        <dbReference type="Pfam" id="PF00365"/>
    </source>
</evidence>
<comment type="pathway">
    <text evidence="3 10">Carbohydrate degradation; glycolysis; D-glyceraldehyde 3-phosphate and glycerone phosphate from D-glucose: step 3/4.</text>
</comment>
<dbReference type="FunFam" id="3.40.50.460:FF:000002">
    <property type="entry name" value="ATP-dependent 6-phosphofructokinase"/>
    <property type="match status" value="1"/>
</dbReference>
<dbReference type="PRINTS" id="PR00476">
    <property type="entry name" value="PHFRCTKINASE"/>
</dbReference>
<feature type="site" description="Important for substrate specificity; cannot use PPi as phosphoryl donor" evidence="10">
    <location>
        <position position="115"/>
    </location>
</feature>
<evidence type="ECO:0000256" key="2">
    <source>
        <dbReference type="ARBA" id="ARBA00004496"/>
    </source>
</evidence>
<feature type="binding site" evidence="10">
    <location>
        <position position="10"/>
    </location>
    <ligand>
        <name>ATP</name>
        <dbReference type="ChEBI" id="CHEBI:30616"/>
    </ligand>
</feature>
<feature type="domain" description="Phosphofructokinase" evidence="11">
    <location>
        <begin position="2"/>
        <end position="305"/>
    </location>
</feature>
<dbReference type="GO" id="GO:0030388">
    <property type="term" value="P:fructose 1,6-bisphosphate metabolic process"/>
    <property type="evidence" value="ECO:0007669"/>
    <property type="project" value="TreeGrafter"/>
</dbReference>
<feature type="active site" description="Proton acceptor" evidence="10">
    <location>
        <position position="138"/>
    </location>
</feature>
<dbReference type="NCBIfam" id="NF002872">
    <property type="entry name" value="PRK03202.1"/>
    <property type="match status" value="1"/>
</dbReference>
<feature type="binding site" description="in other chain" evidence="10">
    <location>
        <begin position="280"/>
        <end position="283"/>
    </location>
    <ligand>
        <name>substrate</name>
        <note>ligand shared between dimeric partners</note>
    </ligand>
</feature>
<dbReference type="GO" id="GO:0005524">
    <property type="term" value="F:ATP binding"/>
    <property type="evidence" value="ECO:0007669"/>
    <property type="project" value="UniProtKB-KW"/>
</dbReference>
<evidence type="ECO:0000256" key="8">
    <source>
        <dbReference type="ARBA" id="ARBA00022842"/>
    </source>
</evidence>
<comment type="subunit">
    <text evidence="10">Homodimer or homotetramer.</text>
</comment>
<proteinExistence type="inferred from homology"/>
<dbReference type="InterPro" id="IPR012829">
    <property type="entry name" value="Phosphofructokinase_III"/>
</dbReference>
<comment type="catalytic activity">
    <reaction evidence="10">
        <text>beta-D-fructose 6-phosphate + ATP = beta-D-fructose 1,6-bisphosphate + ADP + H(+)</text>
        <dbReference type="Rhea" id="RHEA:16109"/>
        <dbReference type="ChEBI" id="CHEBI:15378"/>
        <dbReference type="ChEBI" id="CHEBI:30616"/>
        <dbReference type="ChEBI" id="CHEBI:32966"/>
        <dbReference type="ChEBI" id="CHEBI:57634"/>
        <dbReference type="ChEBI" id="CHEBI:456216"/>
        <dbReference type="EC" id="2.7.1.11"/>
    </reaction>
</comment>
<dbReference type="AlphaFoldDB" id="A0A918TQ63"/>
<keyword evidence="10" id="KW-0067">ATP-binding</keyword>
<dbReference type="GO" id="GO:0070095">
    <property type="term" value="F:fructose-6-phosphate binding"/>
    <property type="evidence" value="ECO:0007669"/>
    <property type="project" value="TreeGrafter"/>
</dbReference>
<dbReference type="Gene3D" id="3.40.50.450">
    <property type="match status" value="1"/>
</dbReference>
<dbReference type="GO" id="GO:0047334">
    <property type="term" value="F:diphosphate-fructose-6-phosphate 1-phosphotransferase activity"/>
    <property type="evidence" value="ECO:0007669"/>
    <property type="project" value="InterPro"/>
</dbReference>
<evidence type="ECO:0000256" key="4">
    <source>
        <dbReference type="ARBA" id="ARBA00022490"/>
    </source>
</evidence>
<evidence type="ECO:0000256" key="5">
    <source>
        <dbReference type="ARBA" id="ARBA00022679"/>
    </source>
</evidence>
<feature type="binding site" evidence="10">
    <location>
        <position position="274"/>
    </location>
    <ligand>
        <name>substrate</name>
        <note>ligand shared between dimeric partners</note>
    </ligand>
</feature>
<dbReference type="GO" id="GO:0006002">
    <property type="term" value="P:fructose 6-phosphate metabolic process"/>
    <property type="evidence" value="ECO:0007669"/>
    <property type="project" value="InterPro"/>
</dbReference>
<feature type="binding site" evidence="10">
    <location>
        <position position="114"/>
    </location>
    <ligand>
        <name>Mg(2+)</name>
        <dbReference type="ChEBI" id="CHEBI:18420"/>
        <note>catalytic</note>
    </ligand>
</feature>
<feature type="binding site" description="in other chain" evidence="10">
    <location>
        <begin position="180"/>
        <end position="182"/>
    </location>
    <ligand>
        <name>substrate</name>
        <note>ligand shared between dimeric partners</note>
    </ligand>
</feature>
<keyword evidence="7 10" id="KW-0418">Kinase</keyword>
<dbReference type="GO" id="GO:0042802">
    <property type="term" value="F:identical protein binding"/>
    <property type="evidence" value="ECO:0007669"/>
    <property type="project" value="TreeGrafter"/>
</dbReference>
<accession>A0A918TQ63</accession>
<feature type="binding site" evidence="10">
    <location>
        <position position="173"/>
    </location>
    <ligand>
        <name>substrate</name>
        <note>ligand shared between dimeric partners</note>
    </ligand>
</feature>
<comment type="function">
    <text evidence="10">Catalyzes the phosphorylation of D-fructose 6-phosphate to fructose 1,6-bisphosphate by ATP, the first committing step of glycolysis.</text>
</comment>
<keyword evidence="5 10" id="KW-0808">Transferase</keyword>
<evidence type="ECO:0000256" key="7">
    <source>
        <dbReference type="ARBA" id="ARBA00022777"/>
    </source>
</evidence>
<dbReference type="GO" id="GO:0048029">
    <property type="term" value="F:monosaccharide binding"/>
    <property type="evidence" value="ECO:0007669"/>
    <property type="project" value="TreeGrafter"/>
</dbReference>
<reference evidence="12" key="1">
    <citation type="journal article" date="2014" name="Int. J. Syst. Evol. Microbiol.">
        <title>Complete genome sequence of Corynebacterium casei LMG S-19264T (=DSM 44701T), isolated from a smear-ripened cheese.</title>
        <authorList>
            <consortium name="US DOE Joint Genome Institute (JGI-PGF)"/>
            <person name="Walter F."/>
            <person name="Albersmeier A."/>
            <person name="Kalinowski J."/>
            <person name="Ruckert C."/>
        </authorList>
    </citation>
    <scope>NUCLEOTIDE SEQUENCE</scope>
    <source>
        <strain evidence="12">KCTC 12988</strain>
    </source>
</reference>
<keyword evidence="13" id="KW-1185">Reference proteome</keyword>
<comment type="caution">
    <text evidence="10">Lacks conserved residue(s) required for the propagation of feature annotation.</text>
</comment>
<keyword evidence="4 10" id="KW-0963">Cytoplasm</keyword>